<sequence>VSGSDDKSVRVWDAPTGKQIVVCGERDGAHSHRVLSVGFSPNGLYVVSGSRDRTVRVWDGENGNLILGPLTGHTQDVNCVQFSPDGSHVVSSSDDGTIRFWDVSTLGNSSEEHTKTSTSVGKYAAHNSNSDNAFSFWSLDEDGWVVDLRKRRVAWVPSDLREYLTHSSNDLMIPDRQSFNLEFSPCNIGENWMDCYRP</sequence>
<keyword evidence="1 3" id="KW-0853">WD repeat</keyword>
<dbReference type="PRINTS" id="PR00320">
    <property type="entry name" value="GPROTEINBRPT"/>
</dbReference>
<evidence type="ECO:0000256" key="2">
    <source>
        <dbReference type="ARBA" id="ARBA00022737"/>
    </source>
</evidence>
<dbReference type="Pfam" id="PF00400">
    <property type="entry name" value="WD40"/>
    <property type="match status" value="3"/>
</dbReference>
<evidence type="ECO:0000256" key="1">
    <source>
        <dbReference type="ARBA" id="ARBA00022574"/>
    </source>
</evidence>
<dbReference type="SMART" id="SM00320">
    <property type="entry name" value="WD40"/>
    <property type="match status" value="2"/>
</dbReference>
<comment type="caution">
    <text evidence="4">The sequence shown here is derived from an EMBL/GenBank/DDBJ whole genome shotgun (WGS) entry which is preliminary data.</text>
</comment>
<dbReference type="InterPro" id="IPR001680">
    <property type="entry name" value="WD40_rpt"/>
</dbReference>
<evidence type="ECO:0000256" key="3">
    <source>
        <dbReference type="PROSITE-ProRule" id="PRU00221"/>
    </source>
</evidence>
<dbReference type="Proteomes" id="UP000663846">
    <property type="component" value="Unassembled WGS sequence"/>
</dbReference>
<dbReference type="PANTHER" id="PTHR19879">
    <property type="entry name" value="TRANSCRIPTION INITIATION FACTOR TFIID"/>
    <property type="match status" value="1"/>
</dbReference>
<feature type="non-terminal residue" evidence="4">
    <location>
        <position position="198"/>
    </location>
</feature>
<feature type="repeat" description="WD" evidence="3">
    <location>
        <begin position="1"/>
        <end position="22"/>
    </location>
</feature>
<name>A0A8H3GGR2_9AGAM</name>
<organism evidence="4 5">
    <name type="scientific">Rhizoctonia solani</name>
    <dbReference type="NCBI Taxonomy" id="456999"/>
    <lineage>
        <taxon>Eukaryota</taxon>
        <taxon>Fungi</taxon>
        <taxon>Dikarya</taxon>
        <taxon>Basidiomycota</taxon>
        <taxon>Agaricomycotina</taxon>
        <taxon>Agaricomycetes</taxon>
        <taxon>Cantharellales</taxon>
        <taxon>Ceratobasidiaceae</taxon>
        <taxon>Rhizoctonia</taxon>
    </lineage>
</organism>
<dbReference type="InterPro" id="IPR019775">
    <property type="entry name" value="WD40_repeat_CS"/>
</dbReference>
<dbReference type="Gene3D" id="2.130.10.10">
    <property type="entry name" value="YVTN repeat-like/Quinoprotein amine dehydrogenase"/>
    <property type="match status" value="1"/>
</dbReference>
<dbReference type="PROSITE" id="PS00678">
    <property type="entry name" value="WD_REPEATS_1"/>
    <property type="match status" value="1"/>
</dbReference>
<dbReference type="InterPro" id="IPR036322">
    <property type="entry name" value="WD40_repeat_dom_sf"/>
</dbReference>
<feature type="repeat" description="WD" evidence="3">
    <location>
        <begin position="70"/>
        <end position="105"/>
    </location>
</feature>
<feature type="repeat" description="WD" evidence="3">
    <location>
        <begin position="27"/>
        <end position="68"/>
    </location>
</feature>
<dbReference type="PROSITE" id="PS50082">
    <property type="entry name" value="WD_REPEATS_2"/>
    <property type="match status" value="3"/>
</dbReference>
<dbReference type="AlphaFoldDB" id="A0A8H3GGR2"/>
<evidence type="ECO:0000313" key="4">
    <source>
        <dbReference type="EMBL" id="CAE6449188.1"/>
    </source>
</evidence>
<keyword evidence="2" id="KW-0677">Repeat</keyword>
<evidence type="ECO:0008006" key="6">
    <source>
        <dbReference type="Google" id="ProtNLM"/>
    </source>
</evidence>
<proteinExistence type="predicted"/>
<dbReference type="InterPro" id="IPR020472">
    <property type="entry name" value="WD40_PAC1"/>
</dbReference>
<protein>
    <recommendedName>
        <fullName evidence="6">WD40 repeat-like protein</fullName>
    </recommendedName>
</protein>
<dbReference type="PANTHER" id="PTHR19879:SF9">
    <property type="entry name" value="TRANSCRIPTION INITIATION FACTOR TFIID SUBUNIT 5"/>
    <property type="match status" value="1"/>
</dbReference>
<accession>A0A8H3GGR2</accession>
<evidence type="ECO:0000313" key="5">
    <source>
        <dbReference type="Proteomes" id="UP000663846"/>
    </source>
</evidence>
<dbReference type="InterPro" id="IPR015943">
    <property type="entry name" value="WD40/YVTN_repeat-like_dom_sf"/>
</dbReference>
<gene>
    <name evidence="4" type="ORF">RDB_LOCUS143068</name>
</gene>
<dbReference type="PROSITE" id="PS50294">
    <property type="entry name" value="WD_REPEATS_REGION"/>
    <property type="match status" value="3"/>
</dbReference>
<reference evidence="4" key="1">
    <citation type="submission" date="2021-01" db="EMBL/GenBank/DDBJ databases">
        <authorList>
            <person name="Kaushik A."/>
        </authorList>
    </citation>
    <scope>NUCLEOTIDE SEQUENCE</scope>
    <source>
        <strain evidence="4">AG1-1C</strain>
    </source>
</reference>
<dbReference type="EMBL" id="CAJMWS010000520">
    <property type="protein sequence ID" value="CAE6449188.1"/>
    <property type="molecule type" value="Genomic_DNA"/>
</dbReference>
<dbReference type="SUPFAM" id="SSF50978">
    <property type="entry name" value="WD40 repeat-like"/>
    <property type="match status" value="1"/>
</dbReference>